<protein>
    <recommendedName>
        <fullName evidence="5">LppX_LprAFG lipoprotein</fullName>
    </recommendedName>
</protein>
<dbReference type="AlphaFoldDB" id="A0A2M6WYM3"/>
<organism evidence="3 4">
    <name type="scientific">Candidatus Andersenbacteria bacterium CG10_big_fil_rev_8_21_14_0_10_54_11</name>
    <dbReference type="NCBI Taxonomy" id="1974485"/>
    <lineage>
        <taxon>Bacteria</taxon>
        <taxon>Candidatus Anderseniibacteriota</taxon>
    </lineage>
</organism>
<evidence type="ECO:0000256" key="2">
    <source>
        <dbReference type="SAM" id="Phobius"/>
    </source>
</evidence>
<accession>A0A2M6WYM3</accession>
<feature type="transmembrane region" description="Helical" evidence="2">
    <location>
        <begin position="7"/>
        <end position="26"/>
    </location>
</feature>
<keyword evidence="2" id="KW-0472">Membrane</keyword>
<reference evidence="4" key="1">
    <citation type="submission" date="2017-09" db="EMBL/GenBank/DDBJ databases">
        <title>Depth-based differentiation of microbial function through sediment-hosted aquifers and enrichment of novel symbionts in the deep terrestrial subsurface.</title>
        <authorList>
            <person name="Probst A.J."/>
            <person name="Ladd B."/>
            <person name="Jarett J.K."/>
            <person name="Geller-Mcgrath D.E."/>
            <person name="Sieber C.M.K."/>
            <person name="Emerson J.B."/>
            <person name="Anantharaman K."/>
            <person name="Thomas B.C."/>
            <person name="Malmstrom R."/>
            <person name="Stieglmeier M."/>
            <person name="Klingl A."/>
            <person name="Woyke T."/>
            <person name="Ryan C.M."/>
            <person name="Banfield J.F."/>
        </authorList>
    </citation>
    <scope>NUCLEOTIDE SEQUENCE [LARGE SCALE GENOMIC DNA]</scope>
</reference>
<evidence type="ECO:0000256" key="1">
    <source>
        <dbReference type="SAM" id="MobiDB-lite"/>
    </source>
</evidence>
<evidence type="ECO:0000313" key="4">
    <source>
        <dbReference type="Proteomes" id="UP000230731"/>
    </source>
</evidence>
<keyword evidence="2" id="KW-0812">Transmembrane</keyword>
<feature type="region of interest" description="Disordered" evidence="1">
    <location>
        <begin position="267"/>
        <end position="314"/>
    </location>
</feature>
<name>A0A2M6WYM3_9BACT</name>
<keyword evidence="2" id="KW-1133">Transmembrane helix</keyword>
<evidence type="ECO:0008006" key="5">
    <source>
        <dbReference type="Google" id="ProtNLM"/>
    </source>
</evidence>
<gene>
    <name evidence="3" type="ORF">COT71_03730</name>
</gene>
<dbReference type="Proteomes" id="UP000230731">
    <property type="component" value="Unassembled WGS sequence"/>
</dbReference>
<dbReference type="EMBL" id="PEZP01000042">
    <property type="protein sequence ID" value="PIT97856.1"/>
    <property type="molecule type" value="Genomic_DNA"/>
</dbReference>
<dbReference type="Gene3D" id="2.50.20.20">
    <property type="match status" value="1"/>
</dbReference>
<proteinExistence type="predicted"/>
<sequence length="314" mass="33179">MTRRGTVLIISSIVVLATVAGIVGWWRLRPTAVVAGALDNMAAADTYTFTARLEIENSQASAGALGEQASISLAADGAYDRRPPGPVAVQATVTAGLETETVTMVTEAEARFIDDAAYVLIKKMPPALSPLSQLKGQWLKLPRNVQTEESSLPADEPLITDITRAGTAEVAGERVRIYNAVATPAAVLHFFDSIGGLIGNRLTTEQIDQFRQTVAAADGMTTRLAVNPWNRELKQIEIIFTAPVNQNQIHATLHLTDRNKEVSITAPSEAKSVEELAAEQAGAGSPPVTVNPAGSPVPAESVAEESPQSAPPAE</sequence>
<evidence type="ECO:0000313" key="3">
    <source>
        <dbReference type="EMBL" id="PIT97856.1"/>
    </source>
</evidence>
<comment type="caution">
    <text evidence="3">The sequence shown here is derived from an EMBL/GenBank/DDBJ whole genome shotgun (WGS) entry which is preliminary data.</text>
</comment>